<accession>A0A7H4MXQ2</accession>
<reference evidence="1 2" key="1">
    <citation type="submission" date="2018-06" db="EMBL/GenBank/DDBJ databases">
        <authorList>
            <consortium name="Pathogen Informatics"/>
            <person name="Doyle S."/>
        </authorList>
    </citation>
    <scope>NUCLEOTIDE SEQUENCE [LARGE SCALE GENOMIC DNA]</scope>
    <source>
        <strain evidence="1 2">NCTC11694</strain>
    </source>
</reference>
<dbReference type="AlphaFoldDB" id="A0A7H4MXQ2"/>
<evidence type="ECO:0000313" key="2">
    <source>
        <dbReference type="Proteomes" id="UP000255050"/>
    </source>
</evidence>
<comment type="caution">
    <text evidence="1">The sequence shown here is derived from an EMBL/GenBank/DDBJ whole genome shotgun (WGS) entry which is preliminary data.</text>
</comment>
<name>A0A7H4MXQ2_9ENTR</name>
<organism evidence="1 2">
    <name type="scientific">Klebsiella michiganensis</name>
    <dbReference type="NCBI Taxonomy" id="1134687"/>
    <lineage>
        <taxon>Bacteria</taxon>
        <taxon>Pseudomonadati</taxon>
        <taxon>Pseudomonadota</taxon>
        <taxon>Gammaproteobacteria</taxon>
        <taxon>Enterobacterales</taxon>
        <taxon>Enterobacteriaceae</taxon>
        <taxon>Klebsiella/Raoultella group</taxon>
        <taxon>Klebsiella</taxon>
    </lineage>
</organism>
<dbReference type="Proteomes" id="UP000255050">
    <property type="component" value="Unassembled WGS sequence"/>
</dbReference>
<protein>
    <submittedName>
        <fullName evidence="1">Uncharacterized protein</fullName>
    </submittedName>
</protein>
<sequence>MSHEYVIEVDGLKNTSRCAMGCSVSRPAYCGRWMA</sequence>
<evidence type="ECO:0000313" key="1">
    <source>
        <dbReference type="EMBL" id="STT07865.1"/>
    </source>
</evidence>
<dbReference type="EMBL" id="UGJR01000006">
    <property type="protein sequence ID" value="STT07865.1"/>
    <property type="molecule type" value="Genomic_DNA"/>
</dbReference>
<proteinExistence type="predicted"/>
<gene>
    <name evidence="1" type="ORF">NCTC11694_07489</name>
</gene>